<feature type="transmembrane region" description="Helical" evidence="6">
    <location>
        <begin position="6"/>
        <end position="26"/>
    </location>
</feature>
<feature type="transmembrane region" description="Helical" evidence="6">
    <location>
        <begin position="114"/>
        <end position="132"/>
    </location>
</feature>
<evidence type="ECO:0000256" key="4">
    <source>
        <dbReference type="ARBA" id="ARBA00022989"/>
    </source>
</evidence>
<feature type="domain" description="Type II secretion system protein GspF" evidence="7">
    <location>
        <begin position="178"/>
        <end position="304"/>
    </location>
</feature>
<evidence type="ECO:0000259" key="7">
    <source>
        <dbReference type="Pfam" id="PF00482"/>
    </source>
</evidence>
<dbReference type="GO" id="GO:0005886">
    <property type="term" value="C:plasma membrane"/>
    <property type="evidence" value="ECO:0007669"/>
    <property type="project" value="UniProtKB-SubCell"/>
</dbReference>
<keyword evidence="4 6" id="KW-1133">Transmembrane helix</keyword>
<reference evidence="9" key="1">
    <citation type="submission" date="2017-07" db="EMBL/GenBank/DDBJ databases">
        <title>Draft genome sequence of Effusibacillus lacus strain skLN1.</title>
        <authorList>
            <person name="Watanabe M."/>
            <person name="Kojima H."/>
            <person name="Fukui M."/>
        </authorList>
    </citation>
    <scope>NUCLEOTIDE SEQUENCE [LARGE SCALE GENOMIC DNA]</scope>
    <source>
        <strain evidence="9">skLN1</strain>
    </source>
</reference>
<dbReference type="EMBL" id="BDUF01000101">
    <property type="protein sequence ID" value="GAX91526.1"/>
    <property type="molecule type" value="Genomic_DNA"/>
</dbReference>
<accession>A0A292YQR4</accession>
<gene>
    <name evidence="8" type="ORF">EFBL_3216</name>
</gene>
<dbReference type="Gene3D" id="1.20.81.30">
    <property type="entry name" value="Type II secretion system (T2SS), domain F"/>
    <property type="match status" value="1"/>
</dbReference>
<dbReference type="Proteomes" id="UP000217785">
    <property type="component" value="Unassembled WGS sequence"/>
</dbReference>
<evidence type="ECO:0000256" key="2">
    <source>
        <dbReference type="ARBA" id="ARBA00022475"/>
    </source>
</evidence>
<evidence type="ECO:0000256" key="3">
    <source>
        <dbReference type="ARBA" id="ARBA00022692"/>
    </source>
</evidence>
<keyword evidence="5 6" id="KW-0472">Membrane</keyword>
<dbReference type="OrthoDB" id="9810662at2"/>
<keyword evidence="3 6" id="KW-0812">Transmembrane</keyword>
<dbReference type="Pfam" id="PF00482">
    <property type="entry name" value="T2SSF"/>
    <property type="match status" value="1"/>
</dbReference>
<keyword evidence="2" id="KW-1003">Cell membrane</keyword>
<dbReference type="AlphaFoldDB" id="A0A292YQR4"/>
<sequence length="314" mass="35689">MEKLLLIFTSFLFFTFVTAGALATVFGSRIQIERRIQHLITDESEERLTEDLILQEVDNEKSGLSLWDRVGKPLWQKFRNFTVGKMSSHTARTLEKKLRDAGYPFQLTPADFKLLQLMLGAGFFLLILLLFLPLSKDIGRIFIFAVVGGTFGMMYPNYYLNAKRKQRTVAIQKAMSDFFDMVNVSIEAGMGLDAAIAKVCKRMEGPLSVEFLRTLDEMKLGKSRKEAFSDLRDRVPSEPFQSVMSALIQADHLGIGMAKVLRAQTRRIREQRRHAAKEQALKAPVKMMIPMVLFMFPTLFVVLLGPIVVQLVTK</sequence>
<dbReference type="InterPro" id="IPR042094">
    <property type="entry name" value="T2SS_GspF_sf"/>
</dbReference>
<evidence type="ECO:0000256" key="1">
    <source>
        <dbReference type="ARBA" id="ARBA00004651"/>
    </source>
</evidence>
<dbReference type="PANTHER" id="PTHR35007:SF2">
    <property type="entry name" value="PILUS ASSEMBLE PROTEIN"/>
    <property type="match status" value="1"/>
</dbReference>
<organism evidence="8 9">
    <name type="scientific">Effusibacillus lacus</name>
    <dbReference type="NCBI Taxonomy" id="1348429"/>
    <lineage>
        <taxon>Bacteria</taxon>
        <taxon>Bacillati</taxon>
        <taxon>Bacillota</taxon>
        <taxon>Bacilli</taxon>
        <taxon>Bacillales</taxon>
        <taxon>Alicyclobacillaceae</taxon>
        <taxon>Effusibacillus</taxon>
    </lineage>
</organism>
<proteinExistence type="predicted"/>
<evidence type="ECO:0000313" key="8">
    <source>
        <dbReference type="EMBL" id="GAX91526.1"/>
    </source>
</evidence>
<evidence type="ECO:0000256" key="5">
    <source>
        <dbReference type="ARBA" id="ARBA00023136"/>
    </source>
</evidence>
<protein>
    <recommendedName>
        <fullName evidence="7">Type II secretion system protein GspF domain-containing protein</fullName>
    </recommendedName>
</protein>
<dbReference type="PANTHER" id="PTHR35007">
    <property type="entry name" value="INTEGRAL MEMBRANE PROTEIN-RELATED"/>
    <property type="match status" value="1"/>
</dbReference>
<comment type="subcellular location">
    <subcellularLocation>
        <location evidence="1">Cell membrane</location>
        <topology evidence="1">Multi-pass membrane protein</topology>
    </subcellularLocation>
</comment>
<name>A0A292YQR4_9BACL</name>
<dbReference type="RefSeq" id="WP_096183418.1">
    <property type="nucleotide sequence ID" value="NZ_BDUF01000101.1"/>
</dbReference>
<comment type="caution">
    <text evidence="8">The sequence shown here is derived from an EMBL/GenBank/DDBJ whole genome shotgun (WGS) entry which is preliminary data.</text>
</comment>
<feature type="transmembrane region" description="Helical" evidence="6">
    <location>
        <begin position="138"/>
        <end position="158"/>
    </location>
</feature>
<keyword evidence="9" id="KW-1185">Reference proteome</keyword>
<evidence type="ECO:0000256" key="6">
    <source>
        <dbReference type="SAM" id="Phobius"/>
    </source>
</evidence>
<feature type="transmembrane region" description="Helical" evidence="6">
    <location>
        <begin position="291"/>
        <end position="312"/>
    </location>
</feature>
<evidence type="ECO:0000313" key="9">
    <source>
        <dbReference type="Proteomes" id="UP000217785"/>
    </source>
</evidence>
<dbReference type="InterPro" id="IPR018076">
    <property type="entry name" value="T2SS_GspF_dom"/>
</dbReference>